<comment type="caution">
    <text evidence="3">The sequence shown here is derived from an EMBL/GenBank/DDBJ whole genome shotgun (WGS) entry which is preliminary data.</text>
</comment>
<feature type="domain" description="Phage tail collar" evidence="2">
    <location>
        <begin position="7"/>
        <end position="63"/>
    </location>
</feature>
<dbReference type="SUPFAM" id="SSF88874">
    <property type="entry name" value="Receptor-binding domain of short tail fibre protein gp12"/>
    <property type="match status" value="1"/>
</dbReference>
<evidence type="ECO:0000313" key="3">
    <source>
        <dbReference type="EMBL" id="PWK50752.1"/>
    </source>
</evidence>
<name>A0A316FRF0_9GAMM</name>
<dbReference type="OrthoDB" id="9810174at2"/>
<protein>
    <submittedName>
        <fullName evidence="3">Microcystin-dependent protein</fullName>
    </submittedName>
</protein>
<organism evidence="3 4">
    <name type="scientific">Pleionea mediterranea</name>
    <dbReference type="NCBI Taxonomy" id="523701"/>
    <lineage>
        <taxon>Bacteria</taxon>
        <taxon>Pseudomonadati</taxon>
        <taxon>Pseudomonadota</taxon>
        <taxon>Gammaproteobacteria</taxon>
        <taxon>Oceanospirillales</taxon>
        <taxon>Pleioneaceae</taxon>
        <taxon>Pleionea</taxon>
    </lineage>
</organism>
<dbReference type="RefSeq" id="WP_109763420.1">
    <property type="nucleotide sequence ID" value="NZ_QGGU01000006.1"/>
</dbReference>
<dbReference type="Pfam" id="PF07484">
    <property type="entry name" value="Collar"/>
    <property type="match status" value="1"/>
</dbReference>
<feature type="region of interest" description="Disordered" evidence="1">
    <location>
        <begin position="103"/>
        <end position="136"/>
    </location>
</feature>
<accession>A0A316FRF0</accession>
<evidence type="ECO:0000313" key="4">
    <source>
        <dbReference type="Proteomes" id="UP000245790"/>
    </source>
</evidence>
<dbReference type="EMBL" id="QGGU01000006">
    <property type="protein sequence ID" value="PWK50752.1"/>
    <property type="molecule type" value="Genomic_DNA"/>
</dbReference>
<feature type="compositionally biased region" description="Polar residues" evidence="1">
    <location>
        <begin position="109"/>
        <end position="123"/>
    </location>
</feature>
<dbReference type="AlphaFoldDB" id="A0A316FRF0"/>
<dbReference type="InterPro" id="IPR037053">
    <property type="entry name" value="Phage_tail_collar_dom_sf"/>
</dbReference>
<gene>
    <name evidence="3" type="ORF">C8D97_10639</name>
</gene>
<dbReference type="Gene3D" id="3.90.1340.10">
    <property type="entry name" value="Phage tail collar domain"/>
    <property type="match status" value="1"/>
</dbReference>
<dbReference type="InterPro" id="IPR011083">
    <property type="entry name" value="Phage_tail_collar_dom"/>
</dbReference>
<evidence type="ECO:0000256" key="1">
    <source>
        <dbReference type="SAM" id="MobiDB-lite"/>
    </source>
</evidence>
<reference evidence="3 4" key="1">
    <citation type="submission" date="2018-05" db="EMBL/GenBank/DDBJ databases">
        <title>Genomic Encyclopedia of Type Strains, Phase IV (KMG-IV): sequencing the most valuable type-strain genomes for metagenomic binning, comparative biology and taxonomic classification.</title>
        <authorList>
            <person name="Goeker M."/>
        </authorList>
    </citation>
    <scope>NUCLEOTIDE SEQUENCE [LARGE SCALE GENOMIC DNA]</scope>
    <source>
        <strain evidence="3 4">DSM 25350</strain>
    </source>
</reference>
<sequence>MSDPYIGEIRMFAGNFTPRSWANCSGQMIAISQNNALFALLGTTYGGDGRTSFGLPDFRGRIPIHQGRGNGLTPRFLGQRLGFERETLSTNQMPSHNHAYVASRDDADSSNPANDVMASQSDGDQPYAGSPSDPANFQQLNSQTIAFSGDSQSHNNIMPFLCVNFIICMVGAFPQRQ</sequence>
<evidence type="ECO:0000259" key="2">
    <source>
        <dbReference type="Pfam" id="PF07484"/>
    </source>
</evidence>
<dbReference type="Proteomes" id="UP000245790">
    <property type="component" value="Unassembled WGS sequence"/>
</dbReference>
<proteinExistence type="predicted"/>
<keyword evidence="4" id="KW-1185">Reference proteome</keyword>